<keyword evidence="3" id="KW-1185">Reference proteome</keyword>
<dbReference type="CDD" id="cd07067">
    <property type="entry name" value="HP_PGM_like"/>
    <property type="match status" value="1"/>
</dbReference>
<dbReference type="PANTHER" id="PTHR48100">
    <property type="entry name" value="BROAD-SPECIFICITY PHOSPHATASE YOR283W-RELATED"/>
    <property type="match status" value="1"/>
</dbReference>
<evidence type="ECO:0000313" key="2">
    <source>
        <dbReference type="EMBL" id="ETN39790.1"/>
    </source>
</evidence>
<sequence length="344" mass="37627">MPSAIIHCVRHAQGFHNLGTEFHALRDPRLTPAGEEQCAALQAAHFPGDAQRRISLITASPLTRTLHTAYLTFQPLLDPSHSDHVKSTNTPTTPRPNILALPDAQETSDFPCDTGSDPTTLAASVSRSSWPVDLSLLHPSWTEKGLTTRYSPHAAAIKSRARATRQLLRQKARELVAAGVEKPEIVLVTHGGFLHYFTGDWEGASRGLGTGWANCETRAYEFEGGIEVDAEDEDEDEARIVETRESRRKRGVEHAMPGWEEQVGLEEETMVGWESRGLQRPDRIGEGWEWKSGAALGGDDAATEKEKEGNMVAAKAREVDGAEVEAEANKGEELERGVGVKVQA</sequence>
<gene>
    <name evidence="2" type="ORF">HMPREF1541_06016</name>
</gene>
<dbReference type="RefSeq" id="XP_008718575.1">
    <property type="nucleotide sequence ID" value="XM_008720353.1"/>
</dbReference>
<organism evidence="2 3">
    <name type="scientific">Cyphellophora europaea (strain CBS 101466)</name>
    <name type="common">Phialophora europaea</name>
    <dbReference type="NCBI Taxonomy" id="1220924"/>
    <lineage>
        <taxon>Eukaryota</taxon>
        <taxon>Fungi</taxon>
        <taxon>Dikarya</taxon>
        <taxon>Ascomycota</taxon>
        <taxon>Pezizomycotina</taxon>
        <taxon>Eurotiomycetes</taxon>
        <taxon>Chaetothyriomycetidae</taxon>
        <taxon>Chaetothyriales</taxon>
        <taxon>Cyphellophoraceae</taxon>
        <taxon>Cyphellophora</taxon>
    </lineage>
</organism>
<dbReference type="GeneID" id="19973355"/>
<dbReference type="InterPro" id="IPR013078">
    <property type="entry name" value="His_Pase_superF_clade-1"/>
</dbReference>
<dbReference type="Proteomes" id="UP000030752">
    <property type="component" value="Unassembled WGS sequence"/>
</dbReference>
<reference evidence="2 3" key="1">
    <citation type="submission" date="2013-03" db="EMBL/GenBank/DDBJ databases">
        <title>The Genome Sequence of Phialophora europaea CBS 101466.</title>
        <authorList>
            <consortium name="The Broad Institute Genomics Platform"/>
            <person name="Cuomo C."/>
            <person name="de Hoog S."/>
            <person name="Gorbushina A."/>
            <person name="Walker B."/>
            <person name="Young S.K."/>
            <person name="Zeng Q."/>
            <person name="Gargeya S."/>
            <person name="Fitzgerald M."/>
            <person name="Haas B."/>
            <person name="Abouelleil A."/>
            <person name="Allen A.W."/>
            <person name="Alvarado L."/>
            <person name="Arachchi H.M."/>
            <person name="Berlin A.M."/>
            <person name="Chapman S.B."/>
            <person name="Gainer-Dewar J."/>
            <person name="Goldberg J."/>
            <person name="Griggs A."/>
            <person name="Gujja S."/>
            <person name="Hansen M."/>
            <person name="Howarth C."/>
            <person name="Imamovic A."/>
            <person name="Ireland A."/>
            <person name="Larimer J."/>
            <person name="McCowan C."/>
            <person name="Murphy C."/>
            <person name="Pearson M."/>
            <person name="Poon T.W."/>
            <person name="Priest M."/>
            <person name="Roberts A."/>
            <person name="Saif S."/>
            <person name="Shea T."/>
            <person name="Sisk P."/>
            <person name="Sykes S."/>
            <person name="Wortman J."/>
            <person name="Nusbaum C."/>
            <person name="Birren B."/>
        </authorList>
    </citation>
    <scope>NUCLEOTIDE SEQUENCE [LARGE SCALE GENOMIC DNA]</scope>
    <source>
        <strain evidence="2 3">CBS 101466</strain>
    </source>
</reference>
<dbReference type="InterPro" id="IPR029033">
    <property type="entry name" value="His_PPase_superfam"/>
</dbReference>
<dbReference type="Gene3D" id="3.40.50.1240">
    <property type="entry name" value="Phosphoglycerate mutase-like"/>
    <property type="match status" value="1"/>
</dbReference>
<dbReference type="Pfam" id="PF00300">
    <property type="entry name" value="His_Phos_1"/>
    <property type="match status" value="1"/>
</dbReference>
<dbReference type="GO" id="GO:0016791">
    <property type="term" value="F:phosphatase activity"/>
    <property type="evidence" value="ECO:0007669"/>
    <property type="project" value="TreeGrafter"/>
</dbReference>
<dbReference type="GO" id="GO:0005737">
    <property type="term" value="C:cytoplasm"/>
    <property type="evidence" value="ECO:0007669"/>
    <property type="project" value="TreeGrafter"/>
</dbReference>
<feature type="region of interest" description="Disordered" evidence="1">
    <location>
        <begin position="318"/>
        <end position="344"/>
    </location>
</feature>
<evidence type="ECO:0008006" key="4">
    <source>
        <dbReference type="Google" id="ProtNLM"/>
    </source>
</evidence>
<dbReference type="OrthoDB" id="496981at2759"/>
<dbReference type="InParanoid" id="W2RTZ3"/>
<dbReference type="eggNOG" id="KOG4754">
    <property type="taxonomic scope" value="Eukaryota"/>
</dbReference>
<evidence type="ECO:0000256" key="1">
    <source>
        <dbReference type="SAM" id="MobiDB-lite"/>
    </source>
</evidence>
<protein>
    <recommendedName>
        <fullName evidence="4">Phosphoglycerate mutase</fullName>
    </recommendedName>
</protein>
<name>W2RTZ3_CYPE1</name>
<dbReference type="InterPro" id="IPR050275">
    <property type="entry name" value="PGM_Phosphatase"/>
</dbReference>
<dbReference type="VEuPathDB" id="FungiDB:HMPREF1541_06016"/>
<dbReference type="SUPFAM" id="SSF53254">
    <property type="entry name" value="Phosphoglycerate mutase-like"/>
    <property type="match status" value="1"/>
</dbReference>
<feature type="compositionally biased region" description="Basic and acidic residues" evidence="1">
    <location>
        <begin position="327"/>
        <end position="338"/>
    </location>
</feature>
<dbReference type="SMART" id="SM00855">
    <property type="entry name" value="PGAM"/>
    <property type="match status" value="1"/>
</dbReference>
<dbReference type="HOGENOM" id="CLU_039184_1_0_1"/>
<accession>W2RTZ3</accession>
<dbReference type="PANTHER" id="PTHR48100:SF54">
    <property type="entry name" value="PHOSPHATASE SPAC5H10.03-RELATED"/>
    <property type="match status" value="1"/>
</dbReference>
<proteinExistence type="predicted"/>
<dbReference type="AlphaFoldDB" id="W2RTZ3"/>
<evidence type="ECO:0000313" key="3">
    <source>
        <dbReference type="Proteomes" id="UP000030752"/>
    </source>
</evidence>
<dbReference type="EMBL" id="KB822721">
    <property type="protein sequence ID" value="ETN39790.1"/>
    <property type="molecule type" value="Genomic_DNA"/>
</dbReference>